<dbReference type="Pfam" id="PF08241">
    <property type="entry name" value="Methyltransf_11"/>
    <property type="match status" value="1"/>
</dbReference>
<evidence type="ECO:0000313" key="3">
    <source>
        <dbReference type="Proteomes" id="UP000823927"/>
    </source>
</evidence>
<keyword evidence="2" id="KW-0808">Transferase</keyword>
<dbReference type="PANTHER" id="PTHR43591:SF24">
    <property type="entry name" value="2-METHOXY-6-POLYPRENYL-1,4-BENZOQUINOL METHYLASE, MITOCHONDRIAL"/>
    <property type="match status" value="1"/>
</dbReference>
<gene>
    <name evidence="2" type="ORF">IAB46_12115</name>
</gene>
<evidence type="ECO:0000259" key="1">
    <source>
        <dbReference type="Pfam" id="PF08241"/>
    </source>
</evidence>
<dbReference type="Proteomes" id="UP000823927">
    <property type="component" value="Unassembled WGS sequence"/>
</dbReference>
<proteinExistence type="predicted"/>
<dbReference type="SUPFAM" id="SSF53335">
    <property type="entry name" value="S-adenosyl-L-methionine-dependent methyltransferases"/>
    <property type="match status" value="1"/>
</dbReference>
<reference evidence="2" key="1">
    <citation type="submission" date="2020-10" db="EMBL/GenBank/DDBJ databases">
        <authorList>
            <person name="Gilroy R."/>
        </authorList>
    </citation>
    <scope>NUCLEOTIDE SEQUENCE</scope>
    <source>
        <strain evidence="2">CHK178-757</strain>
    </source>
</reference>
<feature type="domain" description="Methyltransferase type 11" evidence="1">
    <location>
        <begin position="52"/>
        <end position="146"/>
    </location>
</feature>
<protein>
    <submittedName>
        <fullName evidence="2">Methyltransferase domain-containing protein</fullName>
    </submittedName>
</protein>
<dbReference type="EMBL" id="DVIT01000051">
    <property type="protein sequence ID" value="HIS48276.1"/>
    <property type="molecule type" value="Genomic_DNA"/>
</dbReference>
<dbReference type="AlphaFoldDB" id="A0A9D1F6Q2"/>
<accession>A0A9D1F6Q2</accession>
<dbReference type="GO" id="GO:0008757">
    <property type="term" value="F:S-adenosylmethionine-dependent methyltransferase activity"/>
    <property type="evidence" value="ECO:0007669"/>
    <property type="project" value="InterPro"/>
</dbReference>
<reference evidence="2" key="2">
    <citation type="journal article" date="2021" name="PeerJ">
        <title>Extensive microbial diversity within the chicken gut microbiome revealed by metagenomics and culture.</title>
        <authorList>
            <person name="Gilroy R."/>
            <person name="Ravi A."/>
            <person name="Getino M."/>
            <person name="Pursley I."/>
            <person name="Horton D.L."/>
            <person name="Alikhan N.F."/>
            <person name="Baker D."/>
            <person name="Gharbi K."/>
            <person name="Hall N."/>
            <person name="Watson M."/>
            <person name="Adriaenssens E.M."/>
            <person name="Foster-Nyarko E."/>
            <person name="Jarju S."/>
            <person name="Secka A."/>
            <person name="Antonio M."/>
            <person name="Oren A."/>
            <person name="Chaudhuri R.R."/>
            <person name="La Ragione R."/>
            <person name="Hildebrand F."/>
            <person name="Pallen M.J."/>
        </authorList>
    </citation>
    <scope>NUCLEOTIDE SEQUENCE</scope>
    <source>
        <strain evidence="2">CHK178-757</strain>
    </source>
</reference>
<evidence type="ECO:0000313" key="2">
    <source>
        <dbReference type="EMBL" id="HIS48276.1"/>
    </source>
</evidence>
<keyword evidence="2" id="KW-0489">Methyltransferase</keyword>
<dbReference type="Gene3D" id="3.40.50.150">
    <property type="entry name" value="Vaccinia Virus protein VP39"/>
    <property type="match status" value="1"/>
</dbReference>
<dbReference type="PANTHER" id="PTHR43591">
    <property type="entry name" value="METHYLTRANSFERASE"/>
    <property type="match status" value="1"/>
</dbReference>
<comment type="caution">
    <text evidence="2">The sequence shown here is derived from an EMBL/GenBank/DDBJ whole genome shotgun (WGS) entry which is preliminary data.</text>
</comment>
<dbReference type="CDD" id="cd02440">
    <property type="entry name" value="AdoMet_MTases"/>
    <property type="match status" value="1"/>
</dbReference>
<dbReference type="GO" id="GO:0032259">
    <property type="term" value="P:methylation"/>
    <property type="evidence" value="ECO:0007669"/>
    <property type="project" value="UniProtKB-KW"/>
</dbReference>
<dbReference type="InterPro" id="IPR029063">
    <property type="entry name" value="SAM-dependent_MTases_sf"/>
</dbReference>
<dbReference type="InterPro" id="IPR013216">
    <property type="entry name" value="Methyltransf_11"/>
</dbReference>
<sequence>MEAIKQRMTDYWTQRVDSFLALRIKEFEGEKHELWLDELKKYIPMDRKLDILDVGTGTGFLALLLASQGHHVTGIDLTPDMIRAAEKMSGQLGIPADFYVMDGETPDFKEGSFDVIVSRNLTWALPHMDKAYQSWYRLLRKNGVLVNFDGDYCREKAPMALPKHHAHSDIAPGLMDEYEHLKEALKDGQQPRPQWDRQLLARAGFSQIKVDTSVWYRIYGQMDEFYNPTPIFTIAAYV</sequence>
<organism evidence="2 3">
    <name type="scientific">Candidatus Scybalocola faecigallinarum</name>
    <dbReference type="NCBI Taxonomy" id="2840941"/>
    <lineage>
        <taxon>Bacteria</taxon>
        <taxon>Bacillati</taxon>
        <taxon>Bacillota</taxon>
        <taxon>Clostridia</taxon>
        <taxon>Lachnospirales</taxon>
        <taxon>Lachnospiraceae</taxon>
        <taxon>Lachnospiraceae incertae sedis</taxon>
        <taxon>Candidatus Scybalocola (ex Gilroy et al. 2021)</taxon>
    </lineage>
</organism>
<name>A0A9D1F6Q2_9FIRM</name>